<comment type="caution">
    <text evidence="9">The sequence shown here is derived from an EMBL/GenBank/DDBJ whole genome shotgun (WGS) entry which is preliminary data.</text>
</comment>
<evidence type="ECO:0000256" key="5">
    <source>
        <dbReference type="ARBA" id="ARBA00023128"/>
    </source>
</evidence>
<dbReference type="InterPro" id="IPR032259">
    <property type="entry name" value="HIBYL-CoA-H"/>
</dbReference>
<comment type="subcellular location">
    <subcellularLocation>
        <location evidence="2">Mitochondrion</location>
    </subcellularLocation>
</comment>
<dbReference type="CDD" id="cd06558">
    <property type="entry name" value="crotonase-like"/>
    <property type="match status" value="1"/>
</dbReference>
<keyword evidence="4 9" id="KW-0378">Hydrolase</keyword>
<dbReference type="PANTHER" id="PTHR43176:SF3">
    <property type="entry name" value="3-HYDROXYISOBUTYRYL-COA HYDROLASE, MITOCHONDRIAL"/>
    <property type="match status" value="1"/>
</dbReference>
<organism evidence="9 10">
    <name type="scientific">Erysiphe neolycopersici</name>
    <dbReference type="NCBI Taxonomy" id="212602"/>
    <lineage>
        <taxon>Eukaryota</taxon>
        <taxon>Fungi</taxon>
        <taxon>Dikarya</taxon>
        <taxon>Ascomycota</taxon>
        <taxon>Pezizomycotina</taxon>
        <taxon>Leotiomycetes</taxon>
        <taxon>Erysiphales</taxon>
        <taxon>Erysiphaceae</taxon>
        <taxon>Erysiphe</taxon>
    </lineage>
</organism>
<proteinExistence type="predicted"/>
<evidence type="ECO:0000259" key="8">
    <source>
        <dbReference type="Pfam" id="PF16113"/>
    </source>
</evidence>
<dbReference type="GO" id="GO:0003860">
    <property type="term" value="F:3-hydroxyisobutyryl-CoA hydrolase activity"/>
    <property type="evidence" value="ECO:0007669"/>
    <property type="project" value="UniProtKB-EC"/>
</dbReference>
<dbReference type="PANTHER" id="PTHR43176">
    <property type="entry name" value="3-HYDROXYISOBUTYRYL-COA HYDROLASE-RELATED"/>
    <property type="match status" value="1"/>
</dbReference>
<dbReference type="NCBIfam" id="NF004127">
    <property type="entry name" value="PRK05617.1"/>
    <property type="match status" value="1"/>
</dbReference>
<dbReference type="GO" id="GO:0005739">
    <property type="term" value="C:mitochondrion"/>
    <property type="evidence" value="ECO:0007669"/>
    <property type="project" value="UniProtKB-SubCell"/>
</dbReference>
<dbReference type="OrthoDB" id="1737613at2759"/>
<evidence type="ECO:0000256" key="1">
    <source>
        <dbReference type="ARBA" id="ARBA00001709"/>
    </source>
</evidence>
<feature type="domain" description="Enoyl-CoA hydratase/isomerase" evidence="8">
    <location>
        <begin position="135"/>
        <end position="471"/>
    </location>
</feature>
<dbReference type="Gene3D" id="3.90.226.10">
    <property type="entry name" value="2-enoyl-CoA Hydratase, Chain A, domain 1"/>
    <property type="match status" value="1"/>
</dbReference>
<protein>
    <recommendedName>
        <fullName evidence="3">3-hydroxyisobutyryl-CoA hydrolase</fullName>
        <ecNumber evidence="3">3.1.2.4</ecNumber>
    </recommendedName>
    <alternativeName>
        <fullName evidence="6">3-hydroxyisobutyryl-coenzyme A hydrolase</fullName>
    </alternativeName>
</protein>
<keyword evidence="10" id="KW-1185">Reference proteome</keyword>
<gene>
    <name evidence="9" type="ORF">OnM2_005002</name>
</gene>
<keyword evidence="5" id="KW-0496">Mitochondrion</keyword>
<sequence>MFSRIPLIAKSLCRKYPCPAKIPIKLLSTSSRPKDKPSNSGIEEEKQKLTKRTESPRNEKFVESNSDLVDNPKTVQMPLRSKLRDTNFQNRKTRKIGDYDSKQRVPVSNSISEIIHELPEDDKEDVIFNTLFGARFIELNRPSKYNALNSSMIRKIIPRLQEWAKSDMANVIIMKGCGPTAFCAGGDVVDLVKLNRTGKEGQKKSAEYFALEYKLDHLIATYSKPYVAFMDGHTMGGGVGLSMHAPIRIATERTVFAMPETKIGLFPDIGASFFLPRLTGSIGTYLGLTGDNIKGVNVFYSGIATHYIHSSSLYSLEMRLAELRFKDYDSLEERLGLINSTIEEFVTGLPHDQEIVFSSKRLDSINRCFNKGSMISILAALEAEKEVDKLWAEKTLDTLKSRSPTSLCVTLRLMQLGKTWSIAESFKREYILATRFMEKSDFNEGVDALLIRKDKSPKWDPSVIENIETENAIVEPFFNIQGIEPLNLLNETDFHEYPHNNYGLRSQEDVISS</sequence>
<comment type="catalytic activity">
    <reaction evidence="1">
        <text>3-hydroxy-2-methylpropanoyl-CoA + H2O = 3-hydroxy-2-methylpropanoate + CoA + H(+)</text>
        <dbReference type="Rhea" id="RHEA:20888"/>
        <dbReference type="ChEBI" id="CHEBI:11805"/>
        <dbReference type="ChEBI" id="CHEBI:15377"/>
        <dbReference type="ChEBI" id="CHEBI:15378"/>
        <dbReference type="ChEBI" id="CHEBI:57287"/>
        <dbReference type="ChEBI" id="CHEBI:57340"/>
        <dbReference type="EC" id="3.1.2.4"/>
    </reaction>
</comment>
<feature type="region of interest" description="Disordered" evidence="7">
    <location>
        <begin position="27"/>
        <end position="86"/>
    </location>
</feature>
<evidence type="ECO:0000313" key="10">
    <source>
        <dbReference type="Proteomes" id="UP000286134"/>
    </source>
</evidence>
<evidence type="ECO:0000256" key="7">
    <source>
        <dbReference type="SAM" id="MobiDB-lite"/>
    </source>
</evidence>
<evidence type="ECO:0000256" key="2">
    <source>
        <dbReference type="ARBA" id="ARBA00004173"/>
    </source>
</evidence>
<dbReference type="InterPro" id="IPR029045">
    <property type="entry name" value="ClpP/crotonase-like_dom_sf"/>
</dbReference>
<feature type="compositionally biased region" description="Basic and acidic residues" evidence="7">
    <location>
        <begin position="32"/>
        <end position="62"/>
    </location>
</feature>
<dbReference type="EC" id="3.1.2.4" evidence="3"/>
<dbReference type="Proteomes" id="UP000286134">
    <property type="component" value="Unassembled WGS sequence"/>
</dbReference>
<evidence type="ECO:0000313" key="9">
    <source>
        <dbReference type="EMBL" id="RKF65608.1"/>
    </source>
</evidence>
<dbReference type="InterPro" id="IPR045004">
    <property type="entry name" value="ECH_dom"/>
</dbReference>
<dbReference type="FunFam" id="3.90.226.10:FF:000026">
    <property type="entry name" value="3-hydroxyisobutyryl-CoA hydrolase, mitochondrial"/>
    <property type="match status" value="1"/>
</dbReference>
<evidence type="ECO:0000256" key="6">
    <source>
        <dbReference type="ARBA" id="ARBA00031181"/>
    </source>
</evidence>
<dbReference type="SUPFAM" id="SSF52096">
    <property type="entry name" value="ClpP/crotonase"/>
    <property type="match status" value="1"/>
</dbReference>
<evidence type="ECO:0000256" key="3">
    <source>
        <dbReference type="ARBA" id="ARBA00011915"/>
    </source>
</evidence>
<dbReference type="STRING" id="212602.A0A420I7I1"/>
<evidence type="ECO:0000256" key="4">
    <source>
        <dbReference type="ARBA" id="ARBA00022801"/>
    </source>
</evidence>
<dbReference type="InterPro" id="IPR018376">
    <property type="entry name" value="Enoyl-CoA_hyd/isom_CS"/>
</dbReference>
<accession>A0A420I7I1</accession>
<dbReference type="AlphaFoldDB" id="A0A420I7I1"/>
<dbReference type="GO" id="GO:0006574">
    <property type="term" value="P:L-valine catabolic process"/>
    <property type="evidence" value="ECO:0007669"/>
    <property type="project" value="TreeGrafter"/>
</dbReference>
<dbReference type="Pfam" id="PF16113">
    <property type="entry name" value="ECH_2"/>
    <property type="match status" value="1"/>
</dbReference>
<dbReference type="PROSITE" id="PS00166">
    <property type="entry name" value="ENOYL_COA_HYDRATASE"/>
    <property type="match status" value="1"/>
</dbReference>
<name>A0A420I7I1_9PEZI</name>
<reference evidence="9 10" key="1">
    <citation type="journal article" date="2018" name="BMC Genomics">
        <title>Comparative genome analyses reveal sequence features reflecting distinct modes of host-adaptation between dicot and monocot powdery mildew.</title>
        <authorList>
            <person name="Wu Y."/>
            <person name="Ma X."/>
            <person name="Pan Z."/>
            <person name="Kale S.D."/>
            <person name="Song Y."/>
            <person name="King H."/>
            <person name="Zhang Q."/>
            <person name="Presley C."/>
            <person name="Deng X."/>
            <person name="Wei C.I."/>
            <person name="Xiao S."/>
        </authorList>
    </citation>
    <scope>NUCLEOTIDE SEQUENCE [LARGE SCALE GENOMIC DNA]</scope>
    <source>
        <strain evidence="9">UMSG2</strain>
    </source>
</reference>
<dbReference type="EMBL" id="MCFK01000554">
    <property type="protein sequence ID" value="RKF65608.1"/>
    <property type="molecule type" value="Genomic_DNA"/>
</dbReference>